<dbReference type="GO" id="GO:0016491">
    <property type="term" value="F:oxidoreductase activity"/>
    <property type="evidence" value="ECO:0007669"/>
    <property type="project" value="InterPro"/>
</dbReference>
<dbReference type="SUPFAM" id="SSF51905">
    <property type="entry name" value="FAD/NAD(P)-binding domain"/>
    <property type="match status" value="1"/>
</dbReference>
<reference evidence="2 3" key="1">
    <citation type="journal article" date="2022" name="Evol. Bioinform. Online">
        <title>Draft Genome Sequence of Oceanobacillus jordanicus Strain GSFE11, a Halotolerant Plant Growth-Promoting Bacterial Endophyte Isolated From the Jordan Valley.</title>
        <authorList>
            <person name="Alhindi T."/>
            <person name="Albdaiwi R."/>
        </authorList>
    </citation>
    <scope>NUCLEOTIDE SEQUENCE [LARGE SCALE GENOMIC DNA]</scope>
    <source>
        <strain evidence="2 3">GSFE11</strain>
    </source>
</reference>
<dbReference type="PRINTS" id="PR00368">
    <property type="entry name" value="FADPNR"/>
</dbReference>
<dbReference type="AlphaFoldDB" id="A0AAW5AV77"/>
<gene>
    <name evidence="2" type="ORF">K3T81_00255</name>
</gene>
<feature type="domain" description="Amine oxidase" evidence="1">
    <location>
        <begin position="14"/>
        <end position="417"/>
    </location>
</feature>
<dbReference type="RefSeq" id="WP_238017314.1">
    <property type="nucleotide sequence ID" value="NZ_JAIFZM010000001.1"/>
</dbReference>
<dbReference type="Gene3D" id="3.90.660.50">
    <property type="match status" value="1"/>
</dbReference>
<name>A0AAW5AV77_9BACI</name>
<organism evidence="2 3">
    <name type="scientific">Oceanobacillus jordanicus</name>
    <dbReference type="NCBI Taxonomy" id="2867266"/>
    <lineage>
        <taxon>Bacteria</taxon>
        <taxon>Bacillati</taxon>
        <taxon>Bacillota</taxon>
        <taxon>Bacilli</taxon>
        <taxon>Bacillales</taxon>
        <taxon>Bacillaceae</taxon>
        <taxon>Oceanobacillus</taxon>
    </lineage>
</organism>
<accession>A0AAW5AV77</accession>
<evidence type="ECO:0000313" key="2">
    <source>
        <dbReference type="EMBL" id="MCG3417565.1"/>
    </source>
</evidence>
<dbReference type="InterPro" id="IPR002937">
    <property type="entry name" value="Amino_oxidase"/>
</dbReference>
<dbReference type="Proteomes" id="UP001199631">
    <property type="component" value="Unassembled WGS sequence"/>
</dbReference>
<dbReference type="EMBL" id="JAIFZM010000001">
    <property type="protein sequence ID" value="MCG3417565.1"/>
    <property type="molecule type" value="Genomic_DNA"/>
</dbReference>
<protein>
    <submittedName>
        <fullName evidence="2">FAD-dependent oxidoreductase</fullName>
    </submittedName>
</protein>
<proteinExistence type="predicted"/>
<evidence type="ECO:0000259" key="1">
    <source>
        <dbReference type="Pfam" id="PF01593"/>
    </source>
</evidence>
<dbReference type="InterPro" id="IPR050464">
    <property type="entry name" value="Zeta_carotene_desat/Oxidored"/>
</dbReference>
<dbReference type="PANTHER" id="PTHR42923">
    <property type="entry name" value="PROTOPORPHYRINOGEN OXIDASE"/>
    <property type="match status" value="1"/>
</dbReference>
<dbReference type="InterPro" id="IPR036188">
    <property type="entry name" value="FAD/NAD-bd_sf"/>
</dbReference>
<sequence length="428" mass="48108">MNQKCDVVIVGGGLAGYVAANYVARTNLSVVILEKGKFVGGRARTTKIEQQYFNLGPHALYKKGKARSILEELRITLPGKPTKSGGILIENNIEFPAPFSALNLFKTNLLNWKERIEWMTVLLKIVRVNTEPLEGKTFHQWAGEITHSPKVKLLLYTLGRLATYSHTPEKMDAKVMVSHLKIALKGVLYLDGGWQTIIDQLHNKAVLSGVQVQPQTPVRQIELLSDGSFQLVTPHNEKILAKNVIWTAGPQELESMFLDKGNCFSNKMTAIKGATLDVALSQLPNPEKLFAMDLTNPLYYSVHSTYAHLSDNKNNIILHVFKYHHPEEHHDSTLDKHSLEQFLEKLQPGWEKYVITKRFLPHITVNQRLPELGDAKKLLRLKSTIPHLYVAGDWASPDYILSEGAVSSGKQAAEELIIKEKRDESANQ</sequence>
<comment type="caution">
    <text evidence="2">The sequence shown here is derived from an EMBL/GenBank/DDBJ whole genome shotgun (WGS) entry which is preliminary data.</text>
</comment>
<dbReference type="Pfam" id="PF01593">
    <property type="entry name" value="Amino_oxidase"/>
    <property type="match status" value="1"/>
</dbReference>
<keyword evidence="3" id="KW-1185">Reference proteome</keyword>
<evidence type="ECO:0000313" key="3">
    <source>
        <dbReference type="Proteomes" id="UP001199631"/>
    </source>
</evidence>
<dbReference type="Gene3D" id="3.50.50.60">
    <property type="entry name" value="FAD/NAD(P)-binding domain"/>
    <property type="match status" value="1"/>
</dbReference>